<dbReference type="InterPro" id="IPR005696">
    <property type="entry name" value="MesE/LcnD"/>
</dbReference>
<dbReference type="Pfam" id="PF25887">
    <property type="entry name" value="HB_LcnD"/>
    <property type="match status" value="1"/>
</dbReference>
<evidence type="ECO:0000256" key="2">
    <source>
        <dbReference type="ARBA" id="ARBA00009477"/>
    </source>
</evidence>
<dbReference type="RefSeq" id="WP_311796007.1">
    <property type="nucleotide sequence ID" value="NZ_JARPXT010000012.1"/>
</dbReference>
<dbReference type="InterPro" id="IPR058786">
    <property type="entry name" value="BSH_LcnD"/>
</dbReference>
<keyword evidence="5 8" id="KW-1133">Transmembrane helix</keyword>
<evidence type="ECO:0000256" key="7">
    <source>
        <dbReference type="SAM" id="Coils"/>
    </source>
</evidence>
<dbReference type="InterPro" id="IPR058795">
    <property type="entry name" value="LcnD_C"/>
</dbReference>
<keyword evidence="4 8" id="KW-0812">Transmembrane</keyword>
<evidence type="ECO:0000256" key="5">
    <source>
        <dbReference type="ARBA" id="ARBA00022989"/>
    </source>
</evidence>
<evidence type="ECO:0000256" key="8">
    <source>
        <dbReference type="SAM" id="Phobius"/>
    </source>
</evidence>
<dbReference type="Gene3D" id="2.40.30.170">
    <property type="match status" value="1"/>
</dbReference>
<feature type="transmembrane region" description="Helical" evidence="8">
    <location>
        <begin position="20"/>
        <end position="42"/>
    </location>
</feature>
<feature type="domain" description="LcnD-like long helical bundle" evidence="9">
    <location>
        <begin position="99"/>
        <end position="327"/>
    </location>
</feature>
<keyword evidence="3" id="KW-0813">Transport</keyword>
<dbReference type="InterPro" id="IPR050739">
    <property type="entry name" value="MFP"/>
</dbReference>
<feature type="domain" description="LcnD-like C-terminal" evidence="11">
    <location>
        <begin position="370"/>
        <end position="458"/>
    </location>
</feature>
<keyword evidence="6 8" id="KW-0472">Membrane</keyword>
<evidence type="ECO:0000259" key="9">
    <source>
        <dbReference type="Pfam" id="PF25887"/>
    </source>
</evidence>
<dbReference type="AlphaFoldDB" id="A0AAJ2IXV9"/>
<evidence type="ECO:0000313" key="13">
    <source>
        <dbReference type="Proteomes" id="UP001257962"/>
    </source>
</evidence>
<evidence type="ECO:0000256" key="3">
    <source>
        <dbReference type="ARBA" id="ARBA00022448"/>
    </source>
</evidence>
<evidence type="ECO:0000256" key="6">
    <source>
        <dbReference type="ARBA" id="ARBA00023136"/>
    </source>
</evidence>
<feature type="coiled-coil region" evidence="7">
    <location>
        <begin position="215"/>
        <end position="282"/>
    </location>
</feature>
<name>A0AAJ2IXV9_9LACT</name>
<evidence type="ECO:0000256" key="1">
    <source>
        <dbReference type="ARBA" id="ARBA00004162"/>
    </source>
</evidence>
<dbReference type="Pfam" id="PF25940">
    <property type="entry name" value="LcnD_C"/>
    <property type="match status" value="1"/>
</dbReference>
<dbReference type="GO" id="GO:0005886">
    <property type="term" value="C:plasma membrane"/>
    <property type="evidence" value="ECO:0007669"/>
    <property type="project" value="UniProtKB-SubCell"/>
</dbReference>
<keyword evidence="7" id="KW-0175">Coiled coil</keyword>
<sequence>MFDKRLLESSELYEKRYKNFSVLLIFPVALLFIGLFVFSFFAKKELIVTNIASIAPQKIISNIQSTSNTPIIENHLVEGKAVQSNSLLIKYNNDSDSTQITTLMDQKQEFLNKKEQLQLLLNSLHSDTNQFPSTDSYGYEKTFETYKAQAESLRESIQKSNQVVDDQNNSIENQKSAITTQISNVNTQINAYIDIQNAASTNSSVSSDNPYIAQYNSYLEQRKVLEESMKNQEKTEASSKADITQQKEALKAQFISNISSNIDNLKNQIQTLEVQKSSLNSSNSYDQSQKSQLLALKTQALTAANKELSDINSTLTEIEGKISLQKQANQYNAIFAEKEGILHVLPNVLENKTLQVGTPLAQIYPALKAKSQVYLTSYIPSTQISGIKLGQKARFTVQQNLPKPEILTGTIKQIDSAPTTLKEGNGYKVSALVTLNERDLSYIRYGLEGKFVVVTGQKTYFNYYLDKIKGQDSLN</sequence>
<dbReference type="PANTHER" id="PTHR30386:SF26">
    <property type="entry name" value="TRANSPORT PROTEIN COMB"/>
    <property type="match status" value="1"/>
</dbReference>
<dbReference type="PANTHER" id="PTHR30386">
    <property type="entry name" value="MEMBRANE FUSION SUBUNIT OF EMRAB-TOLC MULTIDRUG EFFLUX PUMP"/>
    <property type="match status" value="1"/>
</dbReference>
<proteinExistence type="inferred from homology"/>
<comment type="similarity">
    <text evidence="2">Belongs to the membrane fusion protein (MFP) (TC 8.A.1) family.</text>
</comment>
<evidence type="ECO:0000259" key="10">
    <source>
        <dbReference type="Pfam" id="PF25935"/>
    </source>
</evidence>
<comment type="caution">
    <text evidence="12">The sequence shown here is derived from an EMBL/GenBank/DDBJ whole genome shotgun (WGS) entry which is preliminary data.</text>
</comment>
<dbReference type="NCBIfam" id="TIGR01000">
    <property type="entry name" value="bacteriocin_acc"/>
    <property type="match status" value="1"/>
</dbReference>
<organism evidence="12 13">
    <name type="scientific">Lactococcus petauri</name>
    <dbReference type="NCBI Taxonomy" id="1940789"/>
    <lineage>
        <taxon>Bacteria</taxon>
        <taxon>Bacillati</taxon>
        <taxon>Bacillota</taxon>
        <taxon>Bacilli</taxon>
        <taxon>Lactobacillales</taxon>
        <taxon>Streptococcaceae</taxon>
        <taxon>Lactococcus</taxon>
    </lineage>
</organism>
<evidence type="ECO:0000313" key="12">
    <source>
        <dbReference type="EMBL" id="MDT2667734.1"/>
    </source>
</evidence>
<dbReference type="Pfam" id="PF25935">
    <property type="entry name" value="BSH_LcnD"/>
    <property type="match status" value="1"/>
</dbReference>
<protein>
    <submittedName>
        <fullName evidence="12">Bacteriocin secretion accessory protein</fullName>
    </submittedName>
</protein>
<dbReference type="Proteomes" id="UP001257962">
    <property type="component" value="Unassembled WGS sequence"/>
</dbReference>
<gene>
    <name evidence="12" type="ORF">P7D34_11020</name>
</gene>
<evidence type="ECO:0000259" key="11">
    <source>
        <dbReference type="Pfam" id="PF25940"/>
    </source>
</evidence>
<feature type="domain" description="LcnD-like barrel-sandwich hybrid" evidence="10">
    <location>
        <begin position="59"/>
        <end position="365"/>
    </location>
</feature>
<evidence type="ECO:0000256" key="4">
    <source>
        <dbReference type="ARBA" id="ARBA00022692"/>
    </source>
</evidence>
<accession>A0AAJ2IXV9</accession>
<reference evidence="12" key="1">
    <citation type="submission" date="2023-03" db="EMBL/GenBank/DDBJ databases">
        <authorList>
            <person name="Shen W."/>
            <person name="Cai J."/>
        </authorList>
    </citation>
    <scope>NUCLEOTIDE SEQUENCE</scope>
    <source>
        <strain evidence="12">Y3</strain>
    </source>
</reference>
<dbReference type="InterPro" id="IPR058794">
    <property type="entry name" value="HB_LcnD"/>
</dbReference>
<dbReference type="EMBL" id="JARPYC010000017">
    <property type="protein sequence ID" value="MDT2667734.1"/>
    <property type="molecule type" value="Genomic_DNA"/>
</dbReference>
<comment type="subcellular location">
    <subcellularLocation>
        <location evidence="1">Cell membrane</location>
        <topology evidence="1">Single-pass membrane protein</topology>
    </subcellularLocation>
</comment>